<evidence type="ECO:0000313" key="1">
    <source>
        <dbReference type="Ensembl" id="ENSEASP00005028521.1"/>
    </source>
</evidence>
<reference evidence="1" key="1">
    <citation type="submission" date="2023-03" db="UniProtKB">
        <authorList>
            <consortium name="Ensembl"/>
        </authorList>
    </citation>
    <scope>IDENTIFICATION</scope>
</reference>
<dbReference type="Ensembl" id="ENSEAST00005030983.1">
    <property type="protein sequence ID" value="ENSEASP00005028521.1"/>
    <property type="gene ID" value="ENSEASG00005019404.1"/>
</dbReference>
<sequence length="56" mass="6740">MDLFLGNGHVLQNYFLNKRQIFKTHFFSSVMLHNILYCTNPSYWEERLPSKQPTAY</sequence>
<organism evidence="1">
    <name type="scientific">Equus asinus asinus</name>
    <dbReference type="NCBI Taxonomy" id="83772"/>
    <lineage>
        <taxon>Eukaryota</taxon>
        <taxon>Metazoa</taxon>
        <taxon>Chordata</taxon>
        <taxon>Craniata</taxon>
        <taxon>Vertebrata</taxon>
        <taxon>Euteleostomi</taxon>
        <taxon>Mammalia</taxon>
        <taxon>Eutheria</taxon>
        <taxon>Laurasiatheria</taxon>
        <taxon>Perissodactyla</taxon>
        <taxon>Equidae</taxon>
        <taxon>Equus</taxon>
    </lineage>
</organism>
<dbReference type="AlphaFoldDB" id="A0A8C4MT84"/>
<protein>
    <submittedName>
        <fullName evidence="1">Uncharacterized protein</fullName>
    </submittedName>
</protein>
<proteinExistence type="predicted"/>
<accession>A0A8C4MT84</accession>
<name>A0A8C4MT84_EQUAS</name>